<evidence type="ECO:0000313" key="7">
    <source>
        <dbReference type="Proteomes" id="UP000091820"/>
    </source>
</evidence>
<keyword evidence="1" id="KW-0723">Serine/threonine-protein kinase</keyword>
<keyword evidence="5" id="KW-0067">ATP-binding</keyword>
<evidence type="ECO:0000256" key="4">
    <source>
        <dbReference type="ARBA" id="ARBA00022777"/>
    </source>
</evidence>
<evidence type="ECO:0000256" key="1">
    <source>
        <dbReference type="ARBA" id="ARBA00022527"/>
    </source>
</evidence>
<evidence type="ECO:0000256" key="3">
    <source>
        <dbReference type="ARBA" id="ARBA00022741"/>
    </source>
</evidence>
<dbReference type="GO" id="GO:0005524">
    <property type="term" value="F:ATP binding"/>
    <property type="evidence" value="ECO:0007669"/>
    <property type="project" value="UniProtKB-KW"/>
</dbReference>
<keyword evidence="3" id="KW-0547">Nucleotide-binding</keyword>
<dbReference type="Gene3D" id="1.10.510.10">
    <property type="entry name" value="Transferase(Phosphotransferase) domain 1"/>
    <property type="match status" value="1"/>
</dbReference>
<proteinExistence type="predicted"/>
<accession>A0A1A9WHS9</accession>
<name>A0A1A9WHS9_9MUSC</name>
<dbReference type="PANTHER" id="PTHR24342:SF12">
    <property type="entry name" value="DEATH-ASSOCIATED PROTEIN KINASE RELATED"/>
    <property type="match status" value="1"/>
</dbReference>
<reference evidence="6" key="2">
    <citation type="submission" date="2020-05" db="UniProtKB">
        <authorList>
            <consortium name="EnsemblMetazoa"/>
        </authorList>
    </citation>
    <scope>IDENTIFICATION</scope>
    <source>
        <strain evidence="6">IAEA</strain>
    </source>
</reference>
<organism evidence="6 7">
    <name type="scientific">Glossina brevipalpis</name>
    <dbReference type="NCBI Taxonomy" id="37001"/>
    <lineage>
        <taxon>Eukaryota</taxon>
        <taxon>Metazoa</taxon>
        <taxon>Ecdysozoa</taxon>
        <taxon>Arthropoda</taxon>
        <taxon>Hexapoda</taxon>
        <taxon>Insecta</taxon>
        <taxon>Pterygota</taxon>
        <taxon>Neoptera</taxon>
        <taxon>Endopterygota</taxon>
        <taxon>Diptera</taxon>
        <taxon>Brachycera</taxon>
        <taxon>Muscomorpha</taxon>
        <taxon>Hippoboscoidea</taxon>
        <taxon>Glossinidae</taxon>
        <taxon>Glossina</taxon>
    </lineage>
</organism>
<protein>
    <recommendedName>
        <fullName evidence="8">Protein kinase domain-containing protein</fullName>
    </recommendedName>
</protein>
<dbReference type="GO" id="GO:0043065">
    <property type="term" value="P:positive regulation of apoptotic process"/>
    <property type="evidence" value="ECO:0007669"/>
    <property type="project" value="TreeGrafter"/>
</dbReference>
<dbReference type="GO" id="GO:0005634">
    <property type="term" value="C:nucleus"/>
    <property type="evidence" value="ECO:0007669"/>
    <property type="project" value="TreeGrafter"/>
</dbReference>
<keyword evidence="2" id="KW-0808">Transferase</keyword>
<dbReference type="SUPFAM" id="SSF56112">
    <property type="entry name" value="Protein kinase-like (PK-like)"/>
    <property type="match status" value="1"/>
</dbReference>
<evidence type="ECO:0008006" key="8">
    <source>
        <dbReference type="Google" id="ProtNLM"/>
    </source>
</evidence>
<dbReference type="InterPro" id="IPR029058">
    <property type="entry name" value="AB_hydrolase_fold"/>
</dbReference>
<dbReference type="VEuPathDB" id="VectorBase:GBRI020315"/>
<reference evidence="7" key="1">
    <citation type="submission" date="2014-03" db="EMBL/GenBank/DDBJ databases">
        <authorList>
            <person name="Aksoy S."/>
            <person name="Warren W."/>
            <person name="Wilson R.K."/>
        </authorList>
    </citation>
    <scope>NUCLEOTIDE SEQUENCE [LARGE SCALE GENOMIC DNA]</scope>
    <source>
        <strain evidence="7">IAEA</strain>
    </source>
</reference>
<dbReference type="Proteomes" id="UP000091820">
    <property type="component" value="Unassembled WGS sequence"/>
</dbReference>
<dbReference type="AlphaFoldDB" id="A0A1A9WHS9"/>
<dbReference type="InterPro" id="IPR011009">
    <property type="entry name" value="Kinase-like_dom_sf"/>
</dbReference>
<dbReference type="EnsemblMetazoa" id="GBRI020315-RA">
    <property type="protein sequence ID" value="GBRI020315-PA"/>
    <property type="gene ID" value="GBRI020315"/>
</dbReference>
<dbReference type="GO" id="GO:0035556">
    <property type="term" value="P:intracellular signal transduction"/>
    <property type="evidence" value="ECO:0007669"/>
    <property type="project" value="TreeGrafter"/>
</dbReference>
<dbReference type="Gene3D" id="3.40.50.1820">
    <property type="entry name" value="alpha/beta hydrolase"/>
    <property type="match status" value="1"/>
</dbReference>
<sequence>MLECIALNSLKRRHRSQAMDKKIKQLIAVLMLCNETVNIIKLNAVHESYSNTMLLLELSAGAHLNLKLQNVHLLDGERYENGLELYDFGSSRIIAEGSNVCKFVSASNYMTPEVLYYYEPLSLLTYSLTGFRYQVFIFNPKNAKVYGLLLLRLCEKHTYYTHCARKVIEASKSIISFLIHKNSGNPAVDGEDWPNFSKEDPVYYVFSTDEKIEKLQRGPLAKRCSFWNDYLPKVRSWAATLYGFKERRRRKKERKKERDDDQ</sequence>
<evidence type="ECO:0000256" key="5">
    <source>
        <dbReference type="ARBA" id="ARBA00022840"/>
    </source>
</evidence>
<dbReference type="PANTHER" id="PTHR24342">
    <property type="entry name" value="SERINE/THREONINE-PROTEIN KINASE 17"/>
    <property type="match status" value="1"/>
</dbReference>
<dbReference type="STRING" id="37001.A0A1A9WHS9"/>
<evidence type="ECO:0000313" key="6">
    <source>
        <dbReference type="EnsemblMetazoa" id="GBRI020315-PA"/>
    </source>
</evidence>
<keyword evidence="7" id="KW-1185">Reference proteome</keyword>
<evidence type="ECO:0000256" key="2">
    <source>
        <dbReference type="ARBA" id="ARBA00022679"/>
    </source>
</evidence>
<dbReference type="GO" id="GO:0004674">
    <property type="term" value="F:protein serine/threonine kinase activity"/>
    <property type="evidence" value="ECO:0007669"/>
    <property type="project" value="UniProtKB-KW"/>
</dbReference>
<dbReference type="SUPFAM" id="SSF53474">
    <property type="entry name" value="alpha/beta-Hydrolases"/>
    <property type="match status" value="1"/>
</dbReference>
<keyword evidence="4" id="KW-0418">Kinase</keyword>